<evidence type="ECO:0000256" key="2">
    <source>
        <dbReference type="ARBA" id="ARBA00023125"/>
    </source>
</evidence>
<accession>A0A853D1S6</accession>
<dbReference type="PRINTS" id="PR00455">
    <property type="entry name" value="HTHTETR"/>
</dbReference>
<dbReference type="Gene3D" id="1.10.357.10">
    <property type="entry name" value="Tetracycline Repressor, domain 2"/>
    <property type="match status" value="1"/>
</dbReference>
<dbReference type="InterPro" id="IPR001647">
    <property type="entry name" value="HTH_TetR"/>
</dbReference>
<protein>
    <submittedName>
        <fullName evidence="6">AcrR family transcriptional regulator</fullName>
    </submittedName>
</protein>
<dbReference type="Pfam" id="PF21597">
    <property type="entry name" value="TetR_C_43"/>
    <property type="match status" value="1"/>
</dbReference>
<dbReference type="SUPFAM" id="SSF48498">
    <property type="entry name" value="Tetracyclin repressor-like, C-terminal domain"/>
    <property type="match status" value="1"/>
</dbReference>
<dbReference type="PANTHER" id="PTHR30055">
    <property type="entry name" value="HTH-TYPE TRANSCRIPTIONAL REGULATOR RUTR"/>
    <property type="match status" value="1"/>
</dbReference>
<evidence type="ECO:0000259" key="5">
    <source>
        <dbReference type="PROSITE" id="PS50977"/>
    </source>
</evidence>
<dbReference type="EMBL" id="JACCFL010000001">
    <property type="protein sequence ID" value="NYJ25364.1"/>
    <property type="molecule type" value="Genomic_DNA"/>
</dbReference>
<evidence type="ECO:0000313" key="7">
    <source>
        <dbReference type="Proteomes" id="UP000578352"/>
    </source>
</evidence>
<proteinExistence type="predicted"/>
<organism evidence="6 7">
    <name type="scientific">Leifsonia shinshuensis</name>
    <dbReference type="NCBI Taxonomy" id="150026"/>
    <lineage>
        <taxon>Bacteria</taxon>
        <taxon>Bacillati</taxon>
        <taxon>Actinomycetota</taxon>
        <taxon>Actinomycetes</taxon>
        <taxon>Micrococcales</taxon>
        <taxon>Microbacteriaceae</taxon>
        <taxon>Leifsonia</taxon>
    </lineage>
</organism>
<dbReference type="RefSeq" id="WP_343063611.1">
    <property type="nucleotide sequence ID" value="NZ_BAABEH010000001.1"/>
</dbReference>
<keyword evidence="2 4" id="KW-0238">DNA-binding</keyword>
<evidence type="ECO:0000256" key="1">
    <source>
        <dbReference type="ARBA" id="ARBA00023015"/>
    </source>
</evidence>
<dbReference type="GO" id="GO:0003700">
    <property type="term" value="F:DNA-binding transcription factor activity"/>
    <property type="evidence" value="ECO:0007669"/>
    <property type="project" value="TreeGrafter"/>
</dbReference>
<dbReference type="PROSITE" id="PS50977">
    <property type="entry name" value="HTH_TETR_2"/>
    <property type="match status" value="1"/>
</dbReference>
<dbReference type="InterPro" id="IPR036271">
    <property type="entry name" value="Tet_transcr_reg_TetR-rel_C_sf"/>
</dbReference>
<dbReference type="InterPro" id="IPR050109">
    <property type="entry name" value="HTH-type_TetR-like_transc_reg"/>
</dbReference>
<dbReference type="InterPro" id="IPR009057">
    <property type="entry name" value="Homeodomain-like_sf"/>
</dbReference>
<evidence type="ECO:0000256" key="4">
    <source>
        <dbReference type="PROSITE-ProRule" id="PRU00335"/>
    </source>
</evidence>
<keyword evidence="3" id="KW-0804">Transcription</keyword>
<keyword evidence="1" id="KW-0805">Transcription regulation</keyword>
<feature type="DNA-binding region" description="H-T-H motif" evidence="4">
    <location>
        <begin position="52"/>
        <end position="71"/>
    </location>
</feature>
<dbReference type="Pfam" id="PF00440">
    <property type="entry name" value="TetR_N"/>
    <property type="match status" value="1"/>
</dbReference>
<evidence type="ECO:0000256" key="3">
    <source>
        <dbReference type="ARBA" id="ARBA00023163"/>
    </source>
</evidence>
<name>A0A853D1S6_9MICO</name>
<reference evidence="6 7" key="1">
    <citation type="submission" date="2020-07" db="EMBL/GenBank/DDBJ databases">
        <title>Sequencing the genomes of 1000 actinobacteria strains.</title>
        <authorList>
            <person name="Klenk H.-P."/>
        </authorList>
    </citation>
    <scope>NUCLEOTIDE SEQUENCE [LARGE SCALE GENOMIC DNA]</scope>
    <source>
        <strain evidence="6 7">DSM 15165</strain>
    </source>
</reference>
<evidence type="ECO:0000313" key="6">
    <source>
        <dbReference type="EMBL" id="NYJ25364.1"/>
    </source>
</evidence>
<dbReference type="SUPFAM" id="SSF46689">
    <property type="entry name" value="Homeodomain-like"/>
    <property type="match status" value="1"/>
</dbReference>
<dbReference type="Proteomes" id="UP000578352">
    <property type="component" value="Unassembled WGS sequence"/>
</dbReference>
<feature type="domain" description="HTH tetR-type" evidence="5">
    <location>
        <begin position="30"/>
        <end position="89"/>
    </location>
</feature>
<sequence>MTGTEVADTHVADTATARPLIARPQRADARRNFDALLAAARDAFAQDGAGASLEDIARRAGVGIGTLYRNFPTRDALVEAVYVEEVEAVVRAADDAAALEPWEAVQAWLRRFLLYVGTKKALLEGLNKDSPVLLSCRTSLYDAGEPLVRRAQEAGELRTDATIGDVIRMVSGIAGVAFDDDEQRDRVVAMAIDGLRAR</sequence>
<dbReference type="GO" id="GO:0000976">
    <property type="term" value="F:transcription cis-regulatory region binding"/>
    <property type="evidence" value="ECO:0007669"/>
    <property type="project" value="TreeGrafter"/>
</dbReference>
<gene>
    <name evidence="6" type="ORF">HNR13_003651</name>
</gene>
<dbReference type="AlphaFoldDB" id="A0A853D1S6"/>
<dbReference type="InterPro" id="IPR049445">
    <property type="entry name" value="TetR_SbtR-like_C"/>
</dbReference>
<dbReference type="PANTHER" id="PTHR30055:SF234">
    <property type="entry name" value="HTH-TYPE TRANSCRIPTIONAL REGULATOR BETI"/>
    <property type="match status" value="1"/>
</dbReference>
<comment type="caution">
    <text evidence="6">The sequence shown here is derived from an EMBL/GenBank/DDBJ whole genome shotgun (WGS) entry which is preliminary data.</text>
</comment>